<accession>A0A918H0H3</accession>
<reference evidence="7" key="1">
    <citation type="journal article" date="2014" name="Int. J. Syst. Evol. Microbiol.">
        <title>Complete genome sequence of Corynebacterium casei LMG S-19264T (=DSM 44701T), isolated from a smear-ripened cheese.</title>
        <authorList>
            <consortium name="US DOE Joint Genome Institute (JGI-PGF)"/>
            <person name="Walter F."/>
            <person name="Albersmeier A."/>
            <person name="Kalinowski J."/>
            <person name="Ruckert C."/>
        </authorList>
    </citation>
    <scope>NUCLEOTIDE SEQUENCE</scope>
    <source>
        <strain evidence="7">JCM 3172</strain>
    </source>
</reference>
<dbReference type="PROSITE" id="PS50889">
    <property type="entry name" value="S4"/>
    <property type="match status" value="1"/>
</dbReference>
<protein>
    <recommendedName>
        <fullName evidence="6">RNA-binding S4 domain-containing protein</fullName>
    </recommendedName>
</protein>
<dbReference type="InterPro" id="IPR025708">
    <property type="entry name" value="HSP15"/>
</dbReference>
<keyword evidence="3" id="KW-0238">DNA-binding</keyword>
<evidence type="ECO:0000256" key="5">
    <source>
        <dbReference type="SAM" id="MobiDB-lite"/>
    </source>
</evidence>
<dbReference type="InterPro" id="IPR002942">
    <property type="entry name" value="S4_RNA-bd"/>
</dbReference>
<dbReference type="SUPFAM" id="SSF55174">
    <property type="entry name" value="Alpha-L RNA-binding motif"/>
    <property type="match status" value="1"/>
</dbReference>
<reference evidence="7" key="2">
    <citation type="submission" date="2020-09" db="EMBL/GenBank/DDBJ databases">
        <authorList>
            <person name="Sun Q."/>
            <person name="Ohkuma M."/>
        </authorList>
    </citation>
    <scope>NUCLEOTIDE SEQUENCE</scope>
    <source>
        <strain evidence="7">JCM 3172</strain>
    </source>
</reference>
<gene>
    <name evidence="7" type="ORF">GCM10014713_24820</name>
</gene>
<feature type="region of interest" description="Disordered" evidence="5">
    <location>
        <begin position="84"/>
        <end position="131"/>
    </location>
</feature>
<dbReference type="Proteomes" id="UP000619486">
    <property type="component" value="Unassembled WGS sequence"/>
</dbReference>
<dbReference type="InterPro" id="IPR036986">
    <property type="entry name" value="S4_RNA-bd_sf"/>
</dbReference>
<dbReference type="CDD" id="cd00165">
    <property type="entry name" value="S4"/>
    <property type="match status" value="1"/>
</dbReference>
<dbReference type="RefSeq" id="WP_019883994.1">
    <property type="nucleotide sequence ID" value="NZ_BMQQ01000007.1"/>
</dbReference>
<dbReference type="PIRSF" id="PIRSF016821">
    <property type="entry name" value="HSP15"/>
    <property type="match status" value="1"/>
</dbReference>
<evidence type="ECO:0000256" key="4">
    <source>
        <dbReference type="PROSITE-ProRule" id="PRU00182"/>
    </source>
</evidence>
<dbReference type="Gene3D" id="3.10.290.10">
    <property type="entry name" value="RNA-binding S4 domain"/>
    <property type="match status" value="1"/>
</dbReference>
<dbReference type="GO" id="GO:0003677">
    <property type="term" value="F:DNA binding"/>
    <property type="evidence" value="ECO:0007669"/>
    <property type="project" value="UniProtKB-KW"/>
</dbReference>
<dbReference type="AlphaFoldDB" id="A0A918H0H3"/>
<keyword evidence="8" id="KW-1185">Reference proteome</keyword>
<dbReference type="SMART" id="SM00363">
    <property type="entry name" value="S4"/>
    <property type="match status" value="1"/>
</dbReference>
<dbReference type="GO" id="GO:0003727">
    <property type="term" value="F:single-stranded RNA binding"/>
    <property type="evidence" value="ECO:0007669"/>
    <property type="project" value="InterPro"/>
</dbReference>
<evidence type="ECO:0000256" key="3">
    <source>
        <dbReference type="ARBA" id="ARBA00023125"/>
    </source>
</evidence>
<comment type="similarity">
    <text evidence="1">Belongs to the HSP15 family.</text>
</comment>
<evidence type="ECO:0000256" key="1">
    <source>
        <dbReference type="ARBA" id="ARBA00008396"/>
    </source>
</evidence>
<proteinExistence type="inferred from homology"/>
<sequence length="131" mass="14441">MASDEGNATARVDSWIWAVRLTKTRSQAATACRAGHVRVNGERAKPAQPVKVGDEVRLFHAGRERIVEVRRVLAKRVGPPVAAEAYVDNSPPPPPREHVALAGVRDRGAGRPTKRERRELDQLRGARGQDR</sequence>
<organism evidence="7 8">
    <name type="scientific">Streptomyces purpureus</name>
    <dbReference type="NCBI Taxonomy" id="1951"/>
    <lineage>
        <taxon>Bacteria</taxon>
        <taxon>Bacillati</taxon>
        <taxon>Actinomycetota</taxon>
        <taxon>Actinomycetes</taxon>
        <taxon>Kitasatosporales</taxon>
        <taxon>Streptomycetaceae</taxon>
        <taxon>Streptomyces</taxon>
    </lineage>
</organism>
<name>A0A918H0H3_9ACTN</name>
<comment type="caution">
    <text evidence="7">The sequence shown here is derived from an EMBL/GenBank/DDBJ whole genome shotgun (WGS) entry which is preliminary data.</text>
</comment>
<dbReference type="GO" id="GO:0034605">
    <property type="term" value="P:cellular response to heat"/>
    <property type="evidence" value="ECO:0007669"/>
    <property type="project" value="InterPro"/>
</dbReference>
<evidence type="ECO:0000256" key="2">
    <source>
        <dbReference type="ARBA" id="ARBA00022884"/>
    </source>
</evidence>
<dbReference type="GO" id="GO:0043023">
    <property type="term" value="F:ribosomal large subunit binding"/>
    <property type="evidence" value="ECO:0007669"/>
    <property type="project" value="InterPro"/>
</dbReference>
<keyword evidence="2 4" id="KW-0694">RNA-binding</keyword>
<feature type="compositionally biased region" description="Basic and acidic residues" evidence="5">
    <location>
        <begin position="116"/>
        <end position="131"/>
    </location>
</feature>
<evidence type="ECO:0000259" key="6">
    <source>
        <dbReference type="SMART" id="SM00363"/>
    </source>
</evidence>
<evidence type="ECO:0000313" key="8">
    <source>
        <dbReference type="Proteomes" id="UP000619486"/>
    </source>
</evidence>
<feature type="domain" description="RNA-binding S4" evidence="6">
    <location>
        <begin position="10"/>
        <end position="77"/>
    </location>
</feature>
<dbReference type="EMBL" id="BMQQ01000007">
    <property type="protein sequence ID" value="GGT30247.1"/>
    <property type="molecule type" value="Genomic_DNA"/>
</dbReference>
<feature type="compositionally biased region" description="Basic and acidic residues" evidence="5">
    <location>
        <begin position="95"/>
        <end position="109"/>
    </location>
</feature>
<evidence type="ECO:0000313" key="7">
    <source>
        <dbReference type="EMBL" id="GGT30247.1"/>
    </source>
</evidence>
<dbReference type="Pfam" id="PF01479">
    <property type="entry name" value="S4"/>
    <property type="match status" value="1"/>
</dbReference>